<evidence type="ECO:0000313" key="12">
    <source>
        <dbReference type="EMBL" id="GMH01070.1"/>
    </source>
</evidence>
<name>A0AAD3RYL5_NEPGR</name>
<dbReference type="PANTHER" id="PTHR31998">
    <property type="entry name" value="K(+)-INSENSITIVE PYROPHOSPHATE-ENERGIZED PROTON PUMP"/>
    <property type="match status" value="1"/>
</dbReference>
<evidence type="ECO:0000256" key="8">
    <source>
        <dbReference type="ARBA" id="ARBA00023065"/>
    </source>
</evidence>
<feature type="transmembrane region" description="Helical" evidence="10">
    <location>
        <begin position="549"/>
        <end position="567"/>
    </location>
</feature>
<dbReference type="InterPro" id="IPR008250">
    <property type="entry name" value="ATPase_P-typ_transduc_dom_A_sf"/>
</dbReference>
<feature type="transmembrane region" description="Helical" evidence="10">
    <location>
        <begin position="80"/>
        <end position="101"/>
    </location>
</feature>
<dbReference type="EC" id="7.1.3.1" evidence="2"/>
<dbReference type="InterPro" id="IPR004131">
    <property type="entry name" value="PPase-energised_H-pump"/>
</dbReference>
<keyword evidence="8" id="KW-0406">Ion transport</keyword>
<keyword evidence="6" id="KW-1278">Translocase</keyword>
<evidence type="ECO:0000256" key="2">
    <source>
        <dbReference type="ARBA" id="ARBA00013242"/>
    </source>
</evidence>
<dbReference type="Pfam" id="PF03030">
    <property type="entry name" value="H_PPase"/>
    <property type="match status" value="1"/>
</dbReference>
<dbReference type="GO" id="GO:0009678">
    <property type="term" value="F:diphosphate hydrolysis-driven proton transmembrane transporter activity"/>
    <property type="evidence" value="ECO:0007669"/>
    <property type="project" value="UniProtKB-EC"/>
</dbReference>
<feature type="transmembrane region" description="Helical" evidence="10">
    <location>
        <begin position="113"/>
        <end position="132"/>
    </location>
</feature>
<keyword evidence="3" id="KW-0813">Transport</keyword>
<evidence type="ECO:0000256" key="5">
    <source>
        <dbReference type="ARBA" id="ARBA00022842"/>
    </source>
</evidence>
<keyword evidence="9 10" id="KW-0472">Membrane</keyword>
<dbReference type="GO" id="GO:0012505">
    <property type="term" value="C:endomembrane system"/>
    <property type="evidence" value="ECO:0007669"/>
    <property type="project" value="UniProtKB-SubCell"/>
</dbReference>
<evidence type="ECO:0000313" key="13">
    <source>
        <dbReference type="Proteomes" id="UP001279734"/>
    </source>
</evidence>
<keyword evidence="5" id="KW-0460">Magnesium</keyword>
<dbReference type="AlphaFoldDB" id="A0AAD3RYL5"/>
<evidence type="ECO:0000256" key="7">
    <source>
        <dbReference type="ARBA" id="ARBA00022989"/>
    </source>
</evidence>
<gene>
    <name evidence="12" type="ORF">Nepgr_002909</name>
</gene>
<evidence type="ECO:0000256" key="4">
    <source>
        <dbReference type="ARBA" id="ARBA00022692"/>
    </source>
</evidence>
<keyword evidence="13" id="KW-1185">Reference proteome</keyword>
<keyword evidence="7 10" id="KW-1133">Transmembrane helix</keyword>
<sequence length="601" mass="64269">MLTDDHLFVLFVKLCYECNKFCHPLFGLRANSWLNSPDIAQILLSFPPFPVDAKIGEGNGDGLRRVGRSSLTLGANESHFGVVMPCIVFIFHSLFIEVAIFTSFIEYQYANTYMIAIAILLFFFIGSMASFSTSHQPCACARTTLEARKGTGKVFIIASRSGAVKGFLLAENGPLVPYIARNIFKLYHGDEWGGLFESMPGYGLAGSSMALVGRVGGGIHLTAADVDATLIGRVKGNNPKDHPGNSDVIATIGGNVGDIVGTKSDLFGPTTALIVGAVSLKSPELDWDASFLDEPVLLIGFVFPGCSLEERARIKMLSDMHELSSLVATQPRLVITLFESVNPTNSVFYSDAICTEVPTNDLCVKDFLLVVPGETISADGNLLAGRSVVKESMLTGESLSVHKKKNSLRVSARLVNWGSLLGNETTTTGSNSTSGRCLQMIAAKIVQIVEDTQGQEALIQRLADAMAKPFVKCVVASSAATFVFWYLIGTQSYFKVLLHEIAGLDGNPLLPSLKLAVDVLEVSNPVNDVAGACRTGVTTNISILDLAKSYNIIVAALGMFSIIATALSMSHRICTRTDALNAAAMEIGIAIRSSVLVSCVS</sequence>
<protein>
    <recommendedName>
        <fullName evidence="2">H(+)-exporting diphosphatase</fullName>
        <ecNumber evidence="2">7.1.3.1</ecNumber>
    </recommendedName>
</protein>
<accession>A0AAD3RYL5</accession>
<evidence type="ECO:0000256" key="1">
    <source>
        <dbReference type="ARBA" id="ARBA00004127"/>
    </source>
</evidence>
<evidence type="ECO:0000256" key="9">
    <source>
        <dbReference type="ARBA" id="ARBA00023136"/>
    </source>
</evidence>
<feature type="transmembrane region" description="Helical" evidence="10">
    <location>
        <begin position="470"/>
        <end position="488"/>
    </location>
</feature>
<comment type="subcellular location">
    <subcellularLocation>
        <location evidence="1">Endomembrane system</location>
        <topology evidence="1">Multi-pass membrane protein</topology>
    </subcellularLocation>
</comment>
<dbReference type="Proteomes" id="UP001279734">
    <property type="component" value="Unassembled WGS sequence"/>
</dbReference>
<proteinExistence type="predicted"/>
<dbReference type="Gene3D" id="2.70.150.10">
    <property type="entry name" value="Calcium-transporting ATPase, cytoplasmic transduction domain A"/>
    <property type="match status" value="1"/>
</dbReference>
<dbReference type="EMBL" id="BSYO01000002">
    <property type="protein sequence ID" value="GMH01070.1"/>
    <property type="molecule type" value="Genomic_DNA"/>
</dbReference>
<evidence type="ECO:0000256" key="10">
    <source>
        <dbReference type="SAM" id="Phobius"/>
    </source>
</evidence>
<dbReference type="GO" id="GO:0016020">
    <property type="term" value="C:membrane"/>
    <property type="evidence" value="ECO:0007669"/>
    <property type="project" value="InterPro"/>
</dbReference>
<dbReference type="InterPro" id="IPR059000">
    <property type="entry name" value="ATPase_P-type_domA"/>
</dbReference>
<evidence type="ECO:0000256" key="3">
    <source>
        <dbReference type="ARBA" id="ARBA00022448"/>
    </source>
</evidence>
<evidence type="ECO:0000259" key="11">
    <source>
        <dbReference type="Pfam" id="PF00122"/>
    </source>
</evidence>
<comment type="caution">
    <text evidence="12">The sequence shown here is derived from an EMBL/GenBank/DDBJ whole genome shotgun (WGS) entry which is preliminary data.</text>
</comment>
<dbReference type="SUPFAM" id="SSF81653">
    <property type="entry name" value="Calcium ATPase, transduction domain A"/>
    <property type="match status" value="1"/>
</dbReference>
<dbReference type="GO" id="GO:0004427">
    <property type="term" value="F:inorganic diphosphate phosphatase activity"/>
    <property type="evidence" value="ECO:0007669"/>
    <property type="project" value="InterPro"/>
</dbReference>
<feature type="domain" description="P-type ATPase A" evidence="11">
    <location>
        <begin position="344"/>
        <end position="441"/>
    </location>
</feature>
<reference evidence="12" key="1">
    <citation type="submission" date="2023-05" db="EMBL/GenBank/DDBJ databases">
        <title>Nepenthes gracilis genome sequencing.</title>
        <authorList>
            <person name="Fukushima K."/>
        </authorList>
    </citation>
    <scope>NUCLEOTIDE SEQUENCE</scope>
    <source>
        <strain evidence="12">SING2019-196</strain>
    </source>
</reference>
<organism evidence="12 13">
    <name type="scientific">Nepenthes gracilis</name>
    <name type="common">Slender pitcher plant</name>
    <dbReference type="NCBI Taxonomy" id="150966"/>
    <lineage>
        <taxon>Eukaryota</taxon>
        <taxon>Viridiplantae</taxon>
        <taxon>Streptophyta</taxon>
        <taxon>Embryophyta</taxon>
        <taxon>Tracheophyta</taxon>
        <taxon>Spermatophyta</taxon>
        <taxon>Magnoliopsida</taxon>
        <taxon>eudicotyledons</taxon>
        <taxon>Gunneridae</taxon>
        <taxon>Pentapetalae</taxon>
        <taxon>Caryophyllales</taxon>
        <taxon>Nepenthaceae</taxon>
        <taxon>Nepenthes</taxon>
    </lineage>
</organism>
<evidence type="ECO:0000256" key="6">
    <source>
        <dbReference type="ARBA" id="ARBA00022967"/>
    </source>
</evidence>
<keyword evidence="4 10" id="KW-0812">Transmembrane</keyword>
<dbReference type="Pfam" id="PF00122">
    <property type="entry name" value="E1-E2_ATPase"/>
    <property type="match status" value="1"/>
</dbReference>